<proteinExistence type="predicted"/>
<accession>A0A3Q2PTS9</accession>
<dbReference type="Proteomes" id="UP000265000">
    <property type="component" value="Unplaced"/>
</dbReference>
<comment type="subcellular location">
    <subcellularLocation>
        <location evidence="1">Membrane</location>
        <topology evidence="1">Multi-pass membrane protein</topology>
    </subcellularLocation>
</comment>
<sequence>MAPKEERQRLLKSDVTVQVLRGGSRRTLRGHLSRPGGRSRLRRRTKMRAHLLQAGRSLAAFLSGLLLASLYGLMGLVLQKQPLWFCAYSTVALAGLAAFGMGLSAGVRASVTVMLPSMFSARGRKFILILYVSVLVSGPLKNTLENTKRAATSLLCGAELAANQTKEMMQKAATPLFGALDEIREITSNAYAVAGRVQNFIRALTDSVRHVARTLRNVLHFLVDIGDICNDKLGAPYRKCRDLFAQARSDCTDLLGEFSFLCDIVDGFLPLCNLARAGELFCIVPSYVAAHLKQRLADPTVAAFKKMMREFEFNISASVKFDLDANSSRSLQQVSQEIMAEISSDLRMFQKLNEPLMYASLALLGWSFLRAAMYRRRYLRDLSFDNIYINAQFKALDRQVASEGGASVLPLTRREARTYVTPLSLHLSYRERRAVLVGVASVLRHLAIGGLLVALDFLVFWILDQVRHQVKGDVVARAPAQVMVQVNGSGYASDIFRDLVASFNVLQRGNITVVSRKCLVEPSAPETSTTVLLGFLLGLALVVSLTGGFVQRLRRLICASYHPEREKERIRFLRQRILNERRSLGRALRRAVVQQLAGGGAVRTLMTRIPGGGYLCRLLDRSSLTCVGCGEAVRAKDDDTIACDVPRCSGVFCRPCFHSLGNMCAVCMRPLTFQDDSELDSSEDELRPPSAALNSPLVADQTSWSPLRRRRIFTAEEPSGTGARGTAADAEVLSGDSEYFSAYSDSDLSEADVTHQDRPGPSDSDSGASFHTAPSPSTFHRQEEEEEEEEELTEVSVHNPDHHGNQPASPGPSRTFQDLPGPSRTFQPSPPGARSS</sequence>
<dbReference type="GeneTree" id="ENSGT00940000153269"/>
<dbReference type="InterPro" id="IPR058842">
    <property type="entry name" value="DCST1_C"/>
</dbReference>
<evidence type="ECO:0000256" key="1">
    <source>
        <dbReference type="ARBA" id="ARBA00004141"/>
    </source>
</evidence>
<dbReference type="Ensembl" id="ENSFHET00000024861.1">
    <property type="protein sequence ID" value="ENSFHEP00000016457.1"/>
    <property type="gene ID" value="ENSFHEG00000018164.1"/>
</dbReference>
<evidence type="ECO:0000256" key="3">
    <source>
        <dbReference type="ARBA" id="ARBA00022989"/>
    </source>
</evidence>
<feature type="transmembrane region" description="Helical" evidence="6">
    <location>
        <begin position="531"/>
        <end position="550"/>
    </location>
</feature>
<dbReference type="STRING" id="8078.ENSFHEP00000016457"/>
<dbReference type="Pfam" id="PF26037">
    <property type="entry name" value="zf-RING_DCST1_C"/>
    <property type="match status" value="1"/>
</dbReference>
<dbReference type="InterPro" id="IPR012858">
    <property type="entry name" value="DC_STAMP-like"/>
</dbReference>
<reference evidence="9" key="1">
    <citation type="submission" date="2025-08" db="UniProtKB">
        <authorList>
            <consortium name="Ensembl"/>
        </authorList>
    </citation>
    <scope>IDENTIFICATION</scope>
</reference>
<protein>
    <submittedName>
        <fullName evidence="9">DC-STAMP domain containing 2</fullName>
    </submittedName>
</protein>
<dbReference type="AlphaFoldDB" id="A0A3Q2PTS9"/>
<keyword evidence="10" id="KW-1185">Reference proteome</keyword>
<keyword evidence="3 6" id="KW-1133">Transmembrane helix</keyword>
<evidence type="ECO:0000259" key="7">
    <source>
        <dbReference type="Pfam" id="PF07782"/>
    </source>
</evidence>
<feature type="domain" description="E3 ubiquitin-protein ligase DCST1-like C-terminal" evidence="8">
    <location>
        <begin position="625"/>
        <end position="670"/>
    </location>
</feature>
<dbReference type="InterPro" id="IPR051856">
    <property type="entry name" value="CSR-E3_Ligase_Protein"/>
</dbReference>
<name>A0A3Q2PTS9_FUNHE</name>
<keyword evidence="2 6" id="KW-0812">Transmembrane</keyword>
<evidence type="ECO:0000256" key="2">
    <source>
        <dbReference type="ARBA" id="ARBA00022692"/>
    </source>
</evidence>
<dbReference type="Pfam" id="PF07782">
    <property type="entry name" value="DC_STAMP"/>
    <property type="match status" value="1"/>
</dbReference>
<feature type="transmembrane region" description="Helical" evidence="6">
    <location>
        <begin position="356"/>
        <end position="373"/>
    </location>
</feature>
<feature type="compositionally biased region" description="Acidic residues" evidence="5">
    <location>
        <begin position="784"/>
        <end position="793"/>
    </location>
</feature>
<keyword evidence="4 6" id="KW-0472">Membrane</keyword>
<feature type="compositionally biased region" description="Polar residues" evidence="5">
    <location>
        <begin position="806"/>
        <end position="816"/>
    </location>
</feature>
<evidence type="ECO:0000256" key="4">
    <source>
        <dbReference type="ARBA" id="ARBA00023136"/>
    </source>
</evidence>
<dbReference type="GO" id="GO:0016020">
    <property type="term" value="C:membrane"/>
    <property type="evidence" value="ECO:0007669"/>
    <property type="project" value="UniProtKB-SubCell"/>
</dbReference>
<feature type="region of interest" description="Disordered" evidence="5">
    <location>
        <begin position="747"/>
        <end position="836"/>
    </location>
</feature>
<feature type="transmembrane region" description="Helical" evidence="6">
    <location>
        <begin position="51"/>
        <end position="76"/>
    </location>
</feature>
<dbReference type="PANTHER" id="PTHR21041:SF6">
    <property type="entry name" value="DC-STAMP DOMAIN-CONTAINING PROTEIN 2"/>
    <property type="match status" value="1"/>
</dbReference>
<feature type="compositionally biased region" description="Polar residues" evidence="5">
    <location>
        <begin position="763"/>
        <end position="779"/>
    </location>
</feature>
<evidence type="ECO:0000313" key="10">
    <source>
        <dbReference type="Proteomes" id="UP000265000"/>
    </source>
</evidence>
<feature type="transmembrane region" description="Helical" evidence="6">
    <location>
        <begin position="126"/>
        <end position="144"/>
    </location>
</feature>
<feature type="transmembrane region" description="Helical" evidence="6">
    <location>
        <begin position="82"/>
        <end position="105"/>
    </location>
</feature>
<dbReference type="PANTHER" id="PTHR21041">
    <property type="entry name" value="DENDRITIC CELL-SPECIFIC TRANSMEMBRANE PROTEIN"/>
    <property type="match status" value="1"/>
</dbReference>
<evidence type="ECO:0000256" key="5">
    <source>
        <dbReference type="SAM" id="MobiDB-lite"/>
    </source>
</evidence>
<evidence type="ECO:0000256" key="6">
    <source>
        <dbReference type="SAM" id="Phobius"/>
    </source>
</evidence>
<evidence type="ECO:0000259" key="8">
    <source>
        <dbReference type="Pfam" id="PF26037"/>
    </source>
</evidence>
<organism evidence="9 10">
    <name type="scientific">Fundulus heteroclitus</name>
    <name type="common">Killifish</name>
    <name type="synonym">Mummichog</name>
    <dbReference type="NCBI Taxonomy" id="8078"/>
    <lineage>
        <taxon>Eukaryota</taxon>
        <taxon>Metazoa</taxon>
        <taxon>Chordata</taxon>
        <taxon>Craniata</taxon>
        <taxon>Vertebrata</taxon>
        <taxon>Euteleostomi</taxon>
        <taxon>Actinopterygii</taxon>
        <taxon>Neopterygii</taxon>
        <taxon>Teleostei</taxon>
        <taxon>Neoteleostei</taxon>
        <taxon>Acanthomorphata</taxon>
        <taxon>Ovalentaria</taxon>
        <taxon>Atherinomorphae</taxon>
        <taxon>Cyprinodontiformes</taxon>
        <taxon>Fundulidae</taxon>
        <taxon>Fundulus</taxon>
    </lineage>
</organism>
<feature type="region of interest" description="Disordered" evidence="5">
    <location>
        <begin position="678"/>
        <end position="699"/>
    </location>
</feature>
<feature type="transmembrane region" description="Helical" evidence="6">
    <location>
        <begin position="434"/>
        <end position="463"/>
    </location>
</feature>
<evidence type="ECO:0000313" key="9">
    <source>
        <dbReference type="Ensembl" id="ENSFHEP00000016457.1"/>
    </source>
</evidence>
<dbReference type="Pfam" id="PF26039">
    <property type="entry name" value="Dcst2"/>
    <property type="match status" value="1"/>
</dbReference>
<reference evidence="9" key="2">
    <citation type="submission" date="2025-09" db="UniProtKB">
        <authorList>
            <consortium name="Ensembl"/>
        </authorList>
    </citation>
    <scope>IDENTIFICATION</scope>
</reference>
<feature type="domain" description="Dendritic cell-specific transmembrane protein-like" evidence="7">
    <location>
        <begin position="384"/>
        <end position="574"/>
    </location>
</feature>